<dbReference type="CDD" id="cd14824">
    <property type="entry name" value="Longin"/>
    <property type="match status" value="1"/>
</dbReference>
<comment type="subcellular location">
    <subcellularLocation>
        <location evidence="7">Endomembrane system</location>
        <topology evidence="7">Single-pass type IV membrane protein</topology>
    </subcellularLocation>
</comment>
<dbReference type="InterPro" id="IPR011012">
    <property type="entry name" value="Longin-like_dom_sf"/>
</dbReference>
<dbReference type="InterPro" id="IPR051097">
    <property type="entry name" value="Synaptobrevin-like_transport"/>
</dbReference>
<dbReference type="GO" id="GO:0016020">
    <property type="term" value="C:membrane"/>
    <property type="evidence" value="ECO:0007669"/>
    <property type="project" value="InterPro"/>
</dbReference>
<evidence type="ECO:0000256" key="1">
    <source>
        <dbReference type="ARBA" id="ARBA00008025"/>
    </source>
</evidence>
<dbReference type="GO" id="GO:0016192">
    <property type="term" value="P:vesicle-mediated transport"/>
    <property type="evidence" value="ECO:0007669"/>
    <property type="project" value="InterPro"/>
</dbReference>
<dbReference type="Pfam" id="PF13774">
    <property type="entry name" value="Longin"/>
    <property type="match status" value="1"/>
</dbReference>
<dbReference type="GO" id="GO:0012505">
    <property type="term" value="C:endomembrane system"/>
    <property type="evidence" value="ECO:0007669"/>
    <property type="project" value="UniProtKB-SubCell"/>
</dbReference>
<evidence type="ECO:0000313" key="13">
    <source>
        <dbReference type="Proteomes" id="UP001153069"/>
    </source>
</evidence>
<dbReference type="Gene3D" id="3.30.450.50">
    <property type="entry name" value="Longin domain"/>
    <property type="match status" value="1"/>
</dbReference>
<dbReference type="OrthoDB" id="36578at2759"/>
<evidence type="ECO:0000256" key="9">
    <source>
        <dbReference type="SAM" id="Phobius"/>
    </source>
</evidence>
<organism evidence="12 13">
    <name type="scientific">Seminavis robusta</name>
    <dbReference type="NCBI Taxonomy" id="568900"/>
    <lineage>
        <taxon>Eukaryota</taxon>
        <taxon>Sar</taxon>
        <taxon>Stramenopiles</taxon>
        <taxon>Ochrophyta</taxon>
        <taxon>Bacillariophyta</taxon>
        <taxon>Bacillariophyceae</taxon>
        <taxon>Bacillariophycidae</taxon>
        <taxon>Naviculales</taxon>
        <taxon>Naviculaceae</taxon>
        <taxon>Seminavis</taxon>
    </lineage>
</organism>
<dbReference type="CDD" id="cd15843">
    <property type="entry name" value="R-SNARE"/>
    <property type="match status" value="1"/>
</dbReference>
<keyword evidence="2" id="KW-0813">Transport</keyword>
<dbReference type="InterPro" id="IPR042855">
    <property type="entry name" value="V_SNARE_CC"/>
</dbReference>
<keyword evidence="8" id="KW-0175">Coiled coil</keyword>
<dbReference type="EMBL" id="CAICTM010000087">
    <property type="protein sequence ID" value="CAB9500641.1"/>
    <property type="molecule type" value="Genomic_DNA"/>
</dbReference>
<dbReference type="Proteomes" id="UP001153069">
    <property type="component" value="Unassembled WGS sequence"/>
</dbReference>
<dbReference type="PANTHER" id="PTHR21136">
    <property type="entry name" value="SNARE PROTEINS"/>
    <property type="match status" value="1"/>
</dbReference>
<reference evidence="12" key="1">
    <citation type="submission" date="2020-06" db="EMBL/GenBank/DDBJ databases">
        <authorList>
            <consortium name="Plant Systems Biology data submission"/>
        </authorList>
    </citation>
    <scope>NUCLEOTIDE SEQUENCE</scope>
    <source>
        <strain evidence="12">D6</strain>
    </source>
</reference>
<dbReference type="AlphaFoldDB" id="A0A9N8DHB3"/>
<keyword evidence="5 9" id="KW-1133">Transmembrane helix</keyword>
<accession>A0A9N8DHB3</accession>
<evidence type="ECO:0000256" key="3">
    <source>
        <dbReference type="ARBA" id="ARBA00022692"/>
    </source>
</evidence>
<evidence type="ECO:0000256" key="8">
    <source>
        <dbReference type="PROSITE-ProRule" id="PRU00290"/>
    </source>
</evidence>
<evidence type="ECO:0000256" key="7">
    <source>
        <dbReference type="ARBA" id="ARBA00046280"/>
    </source>
</evidence>
<comment type="similarity">
    <text evidence="1">Belongs to the synaptobrevin family.</text>
</comment>
<evidence type="ECO:0000256" key="5">
    <source>
        <dbReference type="ARBA" id="ARBA00022989"/>
    </source>
</evidence>
<dbReference type="PROSITE" id="PS50859">
    <property type="entry name" value="LONGIN"/>
    <property type="match status" value="1"/>
</dbReference>
<dbReference type="SUPFAM" id="SSF58038">
    <property type="entry name" value="SNARE fusion complex"/>
    <property type="match status" value="1"/>
</dbReference>
<dbReference type="PANTHER" id="PTHR21136:SF168">
    <property type="entry name" value="VESICLE-ASSOCIATED MEMBRANE PROTEIN 9"/>
    <property type="match status" value="1"/>
</dbReference>
<dbReference type="GO" id="GO:0005737">
    <property type="term" value="C:cytoplasm"/>
    <property type="evidence" value="ECO:0007669"/>
    <property type="project" value="UniProtKB-ARBA"/>
</dbReference>
<evidence type="ECO:0000313" key="12">
    <source>
        <dbReference type="EMBL" id="CAB9500641.1"/>
    </source>
</evidence>
<dbReference type="PROSITE" id="PS50892">
    <property type="entry name" value="V_SNARE"/>
    <property type="match status" value="1"/>
</dbReference>
<keyword evidence="3 9" id="KW-0812">Transmembrane</keyword>
<feature type="domain" description="V-SNARE coiled-coil homology" evidence="11">
    <location>
        <begin position="163"/>
        <end position="223"/>
    </location>
</feature>
<dbReference type="GO" id="GO:0015031">
    <property type="term" value="P:protein transport"/>
    <property type="evidence" value="ECO:0007669"/>
    <property type="project" value="UniProtKB-KW"/>
</dbReference>
<protein>
    <submittedName>
        <fullName evidence="12">Vesicle-associated membrane protein</fullName>
    </submittedName>
</protein>
<dbReference type="PRINTS" id="PR00219">
    <property type="entry name" value="SYNAPTOBREVN"/>
</dbReference>
<dbReference type="Gene3D" id="1.20.5.110">
    <property type="match status" value="1"/>
</dbReference>
<evidence type="ECO:0000259" key="11">
    <source>
        <dbReference type="PROSITE" id="PS50892"/>
    </source>
</evidence>
<feature type="domain" description="Longin" evidence="10">
    <location>
        <begin position="10"/>
        <end position="148"/>
    </location>
</feature>
<dbReference type="InterPro" id="IPR001388">
    <property type="entry name" value="Synaptobrevin-like"/>
</dbReference>
<keyword evidence="6 9" id="KW-0472">Membrane</keyword>
<dbReference type="SUPFAM" id="SSF64356">
    <property type="entry name" value="SNARE-like"/>
    <property type="match status" value="1"/>
</dbReference>
<feature type="transmembrane region" description="Helical" evidence="9">
    <location>
        <begin position="227"/>
        <end position="248"/>
    </location>
</feature>
<proteinExistence type="inferred from homology"/>
<sequence>MTDNKLRCAMVYRLDGGSGGSPKAVILASYDHANQYESHGGSGGDLYGGKGGDYAKAVSKVIANDPPGGLAEGGKVGGFKVVQSDQHQVVYGADKDGLCYCVITGLGYQSRIAIQFLEELASEWSAQFGADAKKAVENSLNKKSKKTLTAMCKKYEDPTNVDKASKVLGQVDKVKGQMQDNIANMLKNTEAAESLAEKSDQLNEQASVFKKNSKTLKKQMAWKNLKMTLILGGVVILVLIVILVPLIVKLKQLGE</sequence>
<evidence type="ECO:0000256" key="4">
    <source>
        <dbReference type="ARBA" id="ARBA00022927"/>
    </source>
</evidence>
<dbReference type="InterPro" id="IPR010908">
    <property type="entry name" value="Longin_dom"/>
</dbReference>
<evidence type="ECO:0000259" key="10">
    <source>
        <dbReference type="PROSITE" id="PS50859"/>
    </source>
</evidence>
<evidence type="ECO:0000256" key="2">
    <source>
        <dbReference type="ARBA" id="ARBA00022448"/>
    </source>
</evidence>
<gene>
    <name evidence="12" type="ORF">SEMRO_88_G046610.1</name>
</gene>
<evidence type="ECO:0000256" key="6">
    <source>
        <dbReference type="ARBA" id="ARBA00023136"/>
    </source>
</evidence>
<dbReference type="SMART" id="SM01270">
    <property type="entry name" value="Longin"/>
    <property type="match status" value="1"/>
</dbReference>
<dbReference type="Pfam" id="PF00957">
    <property type="entry name" value="Synaptobrevin"/>
    <property type="match status" value="1"/>
</dbReference>
<name>A0A9N8DHB3_9STRA</name>
<comment type="caution">
    <text evidence="12">The sequence shown here is derived from an EMBL/GenBank/DDBJ whole genome shotgun (WGS) entry which is preliminary data.</text>
</comment>
<keyword evidence="4" id="KW-0653">Protein transport</keyword>
<keyword evidence="13" id="KW-1185">Reference proteome</keyword>